<gene>
    <name evidence="2" type="ORF">NCTC4824_02304</name>
</gene>
<dbReference type="Proteomes" id="UP000249134">
    <property type="component" value="Chromosome 1"/>
</dbReference>
<keyword evidence="2" id="KW-0378">Hydrolase</keyword>
<dbReference type="EMBL" id="LS483476">
    <property type="protein sequence ID" value="SQI58928.1"/>
    <property type="molecule type" value="Genomic_DNA"/>
</dbReference>
<dbReference type="PANTHER" id="PTHR47381:SF3">
    <property type="entry name" value="ALPHA_BETA-HYDROLASES SUPERFAMILY PROTEIN"/>
    <property type="match status" value="1"/>
</dbReference>
<dbReference type="InterPro" id="IPR029058">
    <property type="entry name" value="AB_hydrolase_fold"/>
</dbReference>
<dbReference type="AlphaFoldDB" id="A0A2X4WG99"/>
<sequence>MTIKEQRIELYNLLGDLPSKSQPISAKKLKEEALPHYIQEDWLLDLNGVESVPAYFIKLLKGEPPFPTILFNHSHGGNYELGKDELIKGNHYLQNPPYAEQLAKLGYAVLCTDAWGFGKRRGRTETELFKEMLWKGQVLWGNMVYDNLRAIDYLSSRSDVDSDRIGTMGISMGSTMSWWLAALETRIKVCIDLCGLCDFHTLIESQGLDGHGIYYFVPNLLNHFTTSDINSLIAPRPHLSLAGNYDRLTPAKGLDIIDEQLKKVYQEQNVSEAWQLKRYNIGHFETEDMRYEIISFLQKWL</sequence>
<evidence type="ECO:0000313" key="2">
    <source>
        <dbReference type="EMBL" id="SQI58928.1"/>
    </source>
</evidence>
<dbReference type="Gene3D" id="3.40.50.1820">
    <property type="entry name" value="alpha/beta hydrolase"/>
    <property type="match status" value="1"/>
</dbReference>
<dbReference type="PANTHER" id="PTHR47381">
    <property type="entry name" value="ALPHA/BETA-HYDROLASES SUPERFAMILY PROTEIN"/>
    <property type="match status" value="1"/>
</dbReference>
<evidence type="ECO:0000259" key="1">
    <source>
        <dbReference type="Pfam" id="PF02129"/>
    </source>
</evidence>
<name>A0A2X4WG99_LEDLE</name>
<dbReference type="SUPFAM" id="SSF53474">
    <property type="entry name" value="alpha/beta-Hydrolases"/>
    <property type="match status" value="1"/>
</dbReference>
<dbReference type="Pfam" id="PF02129">
    <property type="entry name" value="Peptidase_S15"/>
    <property type="match status" value="1"/>
</dbReference>
<dbReference type="InterPro" id="IPR000383">
    <property type="entry name" value="Xaa-Pro-like_dom"/>
</dbReference>
<dbReference type="GO" id="GO:0016787">
    <property type="term" value="F:hydrolase activity"/>
    <property type="evidence" value="ECO:0007669"/>
    <property type="project" value="UniProtKB-KW"/>
</dbReference>
<keyword evidence="3" id="KW-1185">Reference proteome</keyword>
<dbReference type="RefSeq" id="WP_066138728.1">
    <property type="nucleotide sequence ID" value="NZ_CBCSGM010000001.1"/>
</dbReference>
<evidence type="ECO:0000313" key="3">
    <source>
        <dbReference type="Proteomes" id="UP000249134"/>
    </source>
</evidence>
<dbReference type="KEGG" id="blen:NCTC4824_02304"/>
<organism evidence="2 3">
    <name type="scientific">Lederbergia lenta</name>
    <name type="common">Bacillus lentus</name>
    <dbReference type="NCBI Taxonomy" id="1467"/>
    <lineage>
        <taxon>Bacteria</taxon>
        <taxon>Bacillati</taxon>
        <taxon>Bacillota</taxon>
        <taxon>Bacilli</taxon>
        <taxon>Bacillales</taxon>
        <taxon>Bacillaceae</taxon>
        <taxon>Lederbergia</taxon>
    </lineage>
</organism>
<protein>
    <submittedName>
        <fullName evidence="2">Hydrolase</fullName>
    </submittedName>
</protein>
<reference evidence="2 3" key="1">
    <citation type="submission" date="2018-06" db="EMBL/GenBank/DDBJ databases">
        <authorList>
            <consortium name="Pathogen Informatics"/>
            <person name="Doyle S."/>
        </authorList>
    </citation>
    <scope>NUCLEOTIDE SEQUENCE [LARGE SCALE GENOMIC DNA]</scope>
    <source>
        <strain evidence="2 3">NCTC4824</strain>
    </source>
</reference>
<feature type="domain" description="Xaa-Pro dipeptidyl-peptidase-like" evidence="1">
    <location>
        <begin position="62"/>
        <end position="225"/>
    </location>
</feature>
<proteinExistence type="predicted"/>
<dbReference type="STRING" id="1348624.GCA_001591545_01356"/>
<accession>A0A2X4WG99</accession>